<dbReference type="RefSeq" id="WP_187594900.1">
    <property type="nucleotide sequence ID" value="NZ_CP060723.1"/>
</dbReference>
<gene>
    <name evidence="1" type="ORF">H9L23_10445</name>
</gene>
<dbReference type="KEGG" id="proe:H9L23_10445"/>
<accession>A0A7G9QM82</accession>
<evidence type="ECO:0000313" key="2">
    <source>
        <dbReference type="Proteomes" id="UP000515806"/>
    </source>
</evidence>
<reference evidence="1 2" key="1">
    <citation type="submission" date="2020-08" db="EMBL/GenBank/DDBJ databases">
        <title>Genome sequence of Pedobacter roseus KACC 11594T.</title>
        <authorList>
            <person name="Hyun D.-W."/>
            <person name="Bae J.-W."/>
        </authorList>
    </citation>
    <scope>NUCLEOTIDE SEQUENCE [LARGE SCALE GENOMIC DNA]</scope>
    <source>
        <strain evidence="1 2">KACC 11594</strain>
    </source>
</reference>
<dbReference type="AlphaFoldDB" id="A0A7G9QM82"/>
<dbReference type="Proteomes" id="UP000515806">
    <property type="component" value="Chromosome"/>
</dbReference>
<proteinExistence type="predicted"/>
<evidence type="ECO:0000313" key="1">
    <source>
        <dbReference type="EMBL" id="QNN44457.1"/>
    </source>
</evidence>
<name>A0A7G9QM82_9SPHI</name>
<dbReference type="EMBL" id="CP060723">
    <property type="protein sequence ID" value="QNN44457.1"/>
    <property type="molecule type" value="Genomic_DNA"/>
</dbReference>
<keyword evidence="2" id="KW-1185">Reference proteome</keyword>
<sequence length="239" mass="26255">MASSEGGYAKNAANLKDLVIRLKTLGNTYKPPQPAYEIKALEQLSKDADAASRAVSKVLPVYAKAVDEQELIFKPLGSLITKSFNYLKAATKNAAELQTAKTIADRLRGVSKNRKINDDGTTSAHQSSTSYDNKIENFKQYIDVLAASPVYKPAEKEIGIAAFQTLLESMEHNITAVALAKTPVDEVRKKRFEIFYGQPNGLIDIVSGVKNYIKAALDKSHPQYKHLMGLTFTRTSAKS</sequence>
<protein>
    <submittedName>
        <fullName evidence="1">Uncharacterized protein</fullName>
    </submittedName>
</protein>
<organism evidence="1 2">
    <name type="scientific">Pedobacter roseus</name>
    <dbReference type="NCBI Taxonomy" id="336820"/>
    <lineage>
        <taxon>Bacteria</taxon>
        <taxon>Pseudomonadati</taxon>
        <taxon>Bacteroidota</taxon>
        <taxon>Sphingobacteriia</taxon>
        <taxon>Sphingobacteriales</taxon>
        <taxon>Sphingobacteriaceae</taxon>
        <taxon>Pedobacter</taxon>
    </lineage>
</organism>